<keyword evidence="6" id="KW-1003">Cell membrane</keyword>
<dbReference type="Pfam" id="PF01435">
    <property type="entry name" value="Peptidase_M48"/>
    <property type="match status" value="1"/>
</dbReference>
<evidence type="ECO:0000256" key="6">
    <source>
        <dbReference type="HAMAP-Rule" id="MF_00188"/>
    </source>
</evidence>
<dbReference type="InterPro" id="IPR036034">
    <property type="entry name" value="PDZ_sf"/>
</dbReference>
<feature type="domain" description="PDZ" evidence="8">
    <location>
        <begin position="542"/>
        <end position="621"/>
    </location>
</feature>
<feature type="active site" evidence="6">
    <location>
        <position position="132"/>
    </location>
</feature>
<dbReference type="PRINTS" id="PR00834">
    <property type="entry name" value="PROTEASES2C"/>
</dbReference>
<proteinExistence type="inferred from homology"/>
<dbReference type="GO" id="GO:0006508">
    <property type="term" value="P:proteolysis"/>
    <property type="evidence" value="ECO:0007669"/>
    <property type="project" value="UniProtKB-KW"/>
</dbReference>
<dbReference type="SMART" id="SM00228">
    <property type="entry name" value="PDZ"/>
    <property type="match status" value="2"/>
</dbReference>
<dbReference type="GO" id="GO:0005886">
    <property type="term" value="C:plasma membrane"/>
    <property type="evidence" value="ECO:0007669"/>
    <property type="project" value="UniProtKB-SubCell"/>
</dbReference>
<comment type="cofactor">
    <cofactor evidence="6">
        <name>Zn(2+)</name>
        <dbReference type="ChEBI" id="CHEBI:29105"/>
    </cofactor>
    <text evidence="6">Binds 1 zinc ion per subunit.</text>
</comment>
<feature type="transmembrane region" description="Helical" evidence="6">
    <location>
        <begin position="7"/>
        <end position="25"/>
    </location>
</feature>
<feature type="transmembrane region" description="Helical" evidence="6">
    <location>
        <begin position="141"/>
        <end position="161"/>
    </location>
</feature>
<dbReference type="Proteomes" id="UP000219215">
    <property type="component" value="Chromosome DPRO"/>
</dbReference>
<feature type="binding site" evidence="6">
    <location>
        <position position="206"/>
    </location>
    <ligand>
        <name>Zn(2+)</name>
        <dbReference type="ChEBI" id="CHEBI:29105"/>
        <note>catalytic</note>
    </ligand>
</feature>
<dbReference type="InterPro" id="IPR022919">
    <property type="entry name" value="Pept_M48_protease_HtpX"/>
</dbReference>
<dbReference type="SUPFAM" id="SSF50494">
    <property type="entry name" value="Trypsin-like serine proteases"/>
    <property type="match status" value="1"/>
</dbReference>
<evidence type="ECO:0000256" key="7">
    <source>
        <dbReference type="SAM" id="MobiDB-lite"/>
    </source>
</evidence>
<keyword evidence="6" id="KW-0472">Membrane</keyword>
<dbReference type="GO" id="GO:0008270">
    <property type="term" value="F:zinc ion binding"/>
    <property type="evidence" value="ECO:0007669"/>
    <property type="project" value="UniProtKB-UniRule"/>
</dbReference>
<dbReference type="InterPro" id="IPR041489">
    <property type="entry name" value="PDZ_6"/>
</dbReference>
<accession>A0A2C8F9U1</accession>
<dbReference type="InterPro" id="IPR051201">
    <property type="entry name" value="Chloro_Bact_Ser_Proteases"/>
</dbReference>
<keyword evidence="6" id="KW-0812">Transmembrane</keyword>
<dbReference type="InterPro" id="IPR001940">
    <property type="entry name" value="Peptidase_S1C"/>
</dbReference>
<dbReference type="GO" id="GO:0004222">
    <property type="term" value="F:metalloendopeptidase activity"/>
    <property type="evidence" value="ECO:0007669"/>
    <property type="project" value="UniProtKB-UniRule"/>
</dbReference>
<evidence type="ECO:0000313" key="10">
    <source>
        <dbReference type="Proteomes" id="UP000219215"/>
    </source>
</evidence>
<protein>
    <recommendedName>
        <fullName evidence="6">Protease HtpX homolog</fullName>
        <ecNumber evidence="6">3.4.24.-</ecNumber>
    </recommendedName>
</protein>
<dbReference type="PANTHER" id="PTHR43343">
    <property type="entry name" value="PEPTIDASE S12"/>
    <property type="match status" value="1"/>
</dbReference>
<evidence type="ECO:0000313" key="9">
    <source>
        <dbReference type="EMBL" id="SOB59321.1"/>
    </source>
</evidence>
<dbReference type="Pfam" id="PF13365">
    <property type="entry name" value="Trypsin_2"/>
    <property type="match status" value="1"/>
</dbReference>
<dbReference type="CDD" id="cd07336">
    <property type="entry name" value="M48B_HtpX_like"/>
    <property type="match status" value="1"/>
</dbReference>
<dbReference type="InterPro" id="IPR001478">
    <property type="entry name" value="PDZ"/>
</dbReference>
<keyword evidence="10" id="KW-1185">Reference proteome</keyword>
<evidence type="ECO:0000256" key="2">
    <source>
        <dbReference type="ARBA" id="ARBA00022723"/>
    </source>
</evidence>
<reference evidence="10" key="1">
    <citation type="submission" date="2017-09" db="EMBL/GenBank/DDBJ databases">
        <authorList>
            <person name="Regsiter A."/>
            <person name="William W."/>
        </authorList>
    </citation>
    <scope>NUCLEOTIDE SEQUENCE [LARGE SCALE GENOMIC DNA]</scope>
    <source>
        <strain evidence="10">500-1</strain>
    </source>
</reference>
<feature type="region of interest" description="Disordered" evidence="7">
    <location>
        <begin position="252"/>
        <end position="278"/>
    </location>
</feature>
<dbReference type="Gene3D" id="3.30.2010.10">
    <property type="entry name" value="Metalloproteases ('zincins'), catalytic domain"/>
    <property type="match status" value="1"/>
</dbReference>
<feature type="compositionally biased region" description="Polar residues" evidence="7">
    <location>
        <begin position="252"/>
        <end position="266"/>
    </location>
</feature>
<keyword evidence="3 6" id="KW-0378">Hydrolase</keyword>
<evidence type="ECO:0000256" key="3">
    <source>
        <dbReference type="ARBA" id="ARBA00022801"/>
    </source>
</evidence>
<dbReference type="EMBL" id="LT907975">
    <property type="protein sequence ID" value="SOB59321.1"/>
    <property type="molecule type" value="Genomic_DNA"/>
</dbReference>
<dbReference type="InterPro" id="IPR001915">
    <property type="entry name" value="Peptidase_M48"/>
</dbReference>
<dbReference type="AlphaFoldDB" id="A0A2C8F9U1"/>
<evidence type="ECO:0000259" key="8">
    <source>
        <dbReference type="PROSITE" id="PS50106"/>
    </source>
</evidence>
<evidence type="ECO:0000256" key="1">
    <source>
        <dbReference type="ARBA" id="ARBA00022670"/>
    </source>
</evidence>
<dbReference type="CDD" id="cd06779">
    <property type="entry name" value="cpPDZ_Deg_HtrA-like"/>
    <property type="match status" value="1"/>
</dbReference>
<dbReference type="SUPFAM" id="SSF50156">
    <property type="entry name" value="PDZ domain-like"/>
    <property type="match status" value="2"/>
</dbReference>
<feature type="transmembrane region" description="Helical" evidence="6">
    <location>
        <begin position="287"/>
        <end position="308"/>
    </location>
</feature>
<keyword evidence="5 6" id="KW-0482">Metalloprotease</keyword>
<dbReference type="Pfam" id="PF13180">
    <property type="entry name" value="PDZ_2"/>
    <property type="match status" value="1"/>
</dbReference>
<feature type="binding site" evidence="6">
    <location>
        <position position="131"/>
    </location>
    <ligand>
        <name>Zn(2+)</name>
        <dbReference type="ChEBI" id="CHEBI:29105"/>
        <note>catalytic</note>
    </ligand>
</feature>
<evidence type="ECO:0000256" key="5">
    <source>
        <dbReference type="ARBA" id="ARBA00023049"/>
    </source>
</evidence>
<comment type="similarity">
    <text evidence="6">Belongs to the peptidase M48B family.</text>
</comment>
<dbReference type="KEGG" id="pprf:DPRO_2414"/>
<dbReference type="PANTHER" id="PTHR43343:SF3">
    <property type="entry name" value="PROTEASE DO-LIKE 8, CHLOROPLASTIC"/>
    <property type="match status" value="1"/>
</dbReference>
<keyword evidence="1 6" id="KW-0645">Protease</keyword>
<dbReference type="Gene3D" id="2.40.10.120">
    <property type="match status" value="1"/>
</dbReference>
<dbReference type="HAMAP" id="MF_00188">
    <property type="entry name" value="Pept_M48_protease_HtpX"/>
    <property type="match status" value="1"/>
</dbReference>
<organism evidence="9 10">
    <name type="scientific">Pseudodesulfovibrio profundus</name>
    <dbReference type="NCBI Taxonomy" id="57320"/>
    <lineage>
        <taxon>Bacteria</taxon>
        <taxon>Pseudomonadati</taxon>
        <taxon>Thermodesulfobacteriota</taxon>
        <taxon>Desulfovibrionia</taxon>
        <taxon>Desulfovibrionales</taxon>
        <taxon>Desulfovibrionaceae</taxon>
    </lineage>
</organism>
<keyword evidence="4 6" id="KW-0862">Zinc</keyword>
<feature type="transmembrane region" description="Helical" evidence="6">
    <location>
        <begin position="31"/>
        <end position="48"/>
    </location>
</feature>
<dbReference type="Pfam" id="PF17820">
    <property type="entry name" value="PDZ_6"/>
    <property type="match status" value="1"/>
</dbReference>
<dbReference type="GO" id="GO:0004252">
    <property type="term" value="F:serine-type endopeptidase activity"/>
    <property type="evidence" value="ECO:0007669"/>
    <property type="project" value="InterPro"/>
</dbReference>
<feature type="transmembrane region" description="Helical" evidence="6">
    <location>
        <begin position="181"/>
        <end position="201"/>
    </location>
</feature>
<dbReference type="InterPro" id="IPR009003">
    <property type="entry name" value="Peptidase_S1_PA"/>
</dbReference>
<gene>
    <name evidence="6" type="primary">htpX</name>
    <name evidence="9" type="ORF">DPRO_2414</name>
</gene>
<keyword evidence="6" id="KW-1133">Transmembrane helix</keyword>
<keyword evidence="2 6" id="KW-0479">Metal-binding</keyword>
<comment type="subcellular location">
    <subcellularLocation>
        <location evidence="6">Cell membrane</location>
        <topology evidence="6">Multi-pass membrane protein</topology>
    </subcellularLocation>
</comment>
<name>A0A2C8F9U1_9BACT</name>
<evidence type="ECO:0000256" key="4">
    <source>
        <dbReference type="ARBA" id="ARBA00022833"/>
    </source>
</evidence>
<dbReference type="Gene3D" id="2.30.42.10">
    <property type="match status" value="2"/>
</dbReference>
<feature type="binding site" evidence="6">
    <location>
        <position position="135"/>
    </location>
    <ligand>
        <name>Zn(2+)</name>
        <dbReference type="ChEBI" id="CHEBI:29105"/>
        <note>catalytic</note>
    </ligand>
</feature>
<sequence>MTSQIKTVLLLGLLTGLLMLLGGAMGGRVGLMFAFGFAMLMNVGSYWYSDKIVLKMYKAQELSPGDAPHIHRVVEEMSRNAGIPKPRLYLIPQDSPNAFATGRNPENAVVAVTRGIVNILDPDELKGVLAHELGHIVNRDILIQTVAAVLAGAIVFIANMLQWTTIFGFGNNDEEGGGSPIAALAMAFLAPVAAGLIQMAISRSREYLADDAGARLSGIRCILPVPLASSMQPRSSCPSRAVRPRRTCSLSLRSAGRGQQHSSPRTRQSKSESPVFGPWRKEVDSPMWIRTTLIAVLALLVFSAPAAADHRRTPVVKAVDKVSPAVVNITVNKEVLAQGNSPFGDPFFDQFFKDFYGQRRQAQSLGSGVILDGEKALVLTNAHVVAGGGSIVVRLNDGREFEADLVGSDPDFDLAVLKLNKAQHLPEVEVGDSDDIYIGETVIAIGNPFGYSNTVTTGVVSALNRPMKTRNGAFGSFIQTDAAINPGNSGGPLLNIHGKLIGINTAIHAQAEGIGFAIPVNKAKYVISELLDTGHVSPIWLGLFGQDLNQATARYFDLDSLNGMLVAEAYADSPAARADIRPGDIVLAFNGRPVTGKDSYLTQLFNMTQQETVTLTVQRGDRKRELKLKPQALDKEKALELVRSRWGFELADRSRGAGAEVTLIVPNSPAGKLGLQPGDIIHQIGNRRLARGIDLLNAFLRSRMQKTVLMRVQRGRSLYHVRLTM</sequence>
<dbReference type="EC" id="3.4.24.-" evidence="6"/>
<dbReference type="PROSITE" id="PS50106">
    <property type="entry name" value="PDZ"/>
    <property type="match status" value="1"/>
</dbReference>